<comment type="similarity">
    <text evidence="5">Belongs to the D-glucuronyl C5-epimerase family.</text>
</comment>
<comment type="catalytic activity">
    <reaction evidence="1">
        <text>[heparosan-N-sulfate](n) = [heparan-N-sulfate](n)</text>
        <dbReference type="Rhea" id="RHEA:20197"/>
        <dbReference type="Rhea" id="RHEA-COMP:9556"/>
        <dbReference type="Rhea" id="RHEA-COMP:9557"/>
        <dbReference type="ChEBI" id="CHEBI:58041"/>
        <dbReference type="ChEBI" id="CHEBI:58287"/>
        <dbReference type="EC" id="5.1.3.17"/>
    </reaction>
</comment>
<evidence type="ECO:0000256" key="13">
    <source>
        <dbReference type="SAM" id="MobiDB-lite"/>
    </source>
</evidence>
<keyword evidence="10 14" id="KW-0472">Membrane</keyword>
<accession>A0A267DHC2</accession>
<feature type="domain" description="D-glucuronyl C5-epimerase C-terminal" evidence="15">
    <location>
        <begin position="509"/>
        <end position="730"/>
    </location>
</feature>
<dbReference type="GO" id="GO:0030210">
    <property type="term" value="P:heparin proteoglycan biosynthetic process"/>
    <property type="evidence" value="ECO:0007669"/>
    <property type="project" value="UniProtKB-UniPathway"/>
</dbReference>
<feature type="domain" description="D-glucuronyl C5-epimerase beta-sandwich" evidence="16">
    <location>
        <begin position="280"/>
        <end position="391"/>
    </location>
</feature>
<name>A0A267DHC2_9PLAT</name>
<dbReference type="AlphaFoldDB" id="A0A267DHC2"/>
<proteinExistence type="inferred from homology"/>
<evidence type="ECO:0000256" key="10">
    <source>
        <dbReference type="ARBA" id="ARBA00023136"/>
    </source>
</evidence>
<dbReference type="UniPathway" id="UPA00862"/>
<comment type="pathway">
    <text evidence="3">Glycan metabolism; heparin biosynthesis.</text>
</comment>
<feature type="region of interest" description="Disordered" evidence="13">
    <location>
        <begin position="205"/>
        <end position="230"/>
    </location>
</feature>
<evidence type="ECO:0000256" key="3">
    <source>
        <dbReference type="ARBA" id="ARBA00004841"/>
    </source>
</evidence>
<evidence type="ECO:0000259" key="15">
    <source>
        <dbReference type="Pfam" id="PF06662"/>
    </source>
</evidence>
<evidence type="ECO:0000256" key="11">
    <source>
        <dbReference type="ARBA" id="ARBA00023235"/>
    </source>
</evidence>
<evidence type="ECO:0000256" key="4">
    <source>
        <dbReference type="ARBA" id="ARBA00005093"/>
    </source>
</evidence>
<feature type="transmembrane region" description="Helical" evidence="14">
    <location>
        <begin position="21"/>
        <end position="38"/>
    </location>
</feature>
<gene>
    <name evidence="17" type="ORF">BOX15_Mlig008443g3</name>
</gene>
<dbReference type="OrthoDB" id="5914444at2759"/>
<reference evidence="17 18" key="1">
    <citation type="submission" date="2017-06" db="EMBL/GenBank/DDBJ databases">
        <title>A platform for efficient transgenesis in Macrostomum lignano, a flatworm model organism for stem cell research.</title>
        <authorList>
            <person name="Berezikov E."/>
        </authorList>
    </citation>
    <scope>NUCLEOTIDE SEQUENCE [LARGE SCALE GENOMIC DNA]</scope>
    <source>
        <strain evidence="17">DV1</strain>
        <tissue evidence="17">Whole organism</tissue>
    </source>
</reference>
<keyword evidence="8" id="KW-0735">Signal-anchor</keyword>
<evidence type="ECO:0000256" key="6">
    <source>
        <dbReference type="ARBA" id="ARBA00012087"/>
    </source>
</evidence>
<dbReference type="Proteomes" id="UP000215902">
    <property type="component" value="Unassembled WGS sequence"/>
</dbReference>
<comment type="pathway">
    <text evidence="4">Glycan metabolism; heparan sulfate biosynthesis.</text>
</comment>
<evidence type="ECO:0000256" key="2">
    <source>
        <dbReference type="ARBA" id="ARBA00004606"/>
    </source>
</evidence>
<feature type="compositionally biased region" description="Basic residues" evidence="13">
    <location>
        <begin position="417"/>
        <end position="447"/>
    </location>
</feature>
<evidence type="ECO:0000256" key="7">
    <source>
        <dbReference type="ARBA" id="ARBA00022692"/>
    </source>
</evidence>
<keyword evidence="11" id="KW-0413">Isomerase</keyword>
<evidence type="ECO:0000256" key="5">
    <source>
        <dbReference type="ARBA" id="ARBA00005584"/>
    </source>
</evidence>
<dbReference type="InterPro" id="IPR039721">
    <property type="entry name" value="C5-epimerase"/>
</dbReference>
<evidence type="ECO:0000256" key="9">
    <source>
        <dbReference type="ARBA" id="ARBA00022989"/>
    </source>
</evidence>
<feature type="non-terminal residue" evidence="17">
    <location>
        <position position="1"/>
    </location>
</feature>
<evidence type="ECO:0000313" key="17">
    <source>
        <dbReference type="EMBL" id="PAA47952.1"/>
    </source>
</evidence>
<keyword evidence="9 14" id="KW-1133">Transmembrane helix</keyword>
<organism evidence="17 18">
    <name type="scientific">Macrostomum lignano</name>
    <dbReference type="NCBI Taxonomy" id="282301"/>
    <lineage>
        <taxon>Eukaryota</taxon>
        <taxon>Metazoa</taxon>
        <taxon>Spiralia</taxon>
        <taxon>Lophotrochozoa</taxon>
        <taxon>Platyhelminthes</taxon>
        <taxon>Rhabditophora</taxon>
        <taxon>Macrostomorpha</taxon>
        <taxon>Macrostomida</taxon>
        <taxon>Macrostomidae</taxon>
        <taxon>Macrostomum</taxon>
    </lineage>
</organism>
<dbReference type="PANTHER" id="PTHR13174">
    <property type="entry name" value="D-GLUCURONYL C5-EPIMERASE"/>
    <property type="match status" value="1"/>
</dbReference>
<dbReference type="GO" id="GO:0015012">
    <property type="term" value="P:heparan sulfate proteoglycan biosynthetic process"/>
    <property type="evidence" value="ECO:0007669"/>
    <property type="project" value="InterPro"/>
</dbReference>
<sequence>ACVRGHMKLLPHRRLASPRRLLILLCLALSIVLAYYLLSAPAADKAAFVYKETAADKEPTKMLTTVLARPQPVAAVPQSAVKVTDIDCLIEDTEQVACIRRGADVYVPFDYLKRRYELSGGLSEDGRQLHWYASYARLHRPSLPYSPYGAFLHFADYTVERRERVLRVSGRRGVPISRQWDPRGHEYVIQVAQYGLSHFSKASIETETRRRENSNGNNNNNDSDEDSDEFAATRSFGEAATDWTVPDGAQLTELTGNATARVSPPPPPAAQQQRHSTASLLRFNVPADLSRGARLKLARDSPTSSGRTVLRLVDFLSVSAASVTVQMTTNRRGTVRLHYGVGYAEDYRAPGDRSDIYFAIGSPGDGWRTVTRNLRVDLEKAFEDDDDDSEEVAAVGSVDIGAADEDESVAGVEDRQRRNRKSRGRGRGRGRSRRGTRRRPGRGRRRQRNNEGDGGGGNRNRSVAIRRVQWISLRGVGYLGRVEFATAAAARPDFYRAAGDWLVANQNASTGAWPIWARRAIGSRRDRRRLVLQPGWCSAMGQGQAISLLVRLHRHWPDRSDYLAAAVRGLAPFHRYAASDSTAGVAARLFNQFTWYEEYPVPGGLFVLNGFVYSLFGLYDLRQLLTDLTAKQNGSSSSSSQQLIDGASLHSHLANVSRLYSTGMESLKSVIGLFDHGDGTYYDLRHVTNPTEEPRRARWDYHGVHVTQLMALTTLEPDPRLLAALDRWEKYLNGYRVSHN</sequence>
<evidence type="ECO:0000256" key="1">
    <source>
        <dbReference type="ARBA" id="ARBA00000434"/>
    </source>
</evidence>
<dbReference type="PANTHER" id="PTHR13174:SF3">
    <property type="entry name" value="D-GLUCURONYL C5-EPIMERASE"/>
    <property type="match status" value="1"/>
</dbReference>
<dbReference type="GO" id="GO:0047464">
    <property type="term" value="F:heparosan-N-sulfate-glucuronate 5-epimerase activity"/>
    <property type="evidence" value="ECO:0007669"/>
    <property type="project" value="UniProtKB-EC"/>
</dbReference>
<dbReference type="Pfam" id="PF21174">
    <property type="entry name" value="Glce_b_sandwich"/>
    <property type="match status" value="1"/>
</dbReference>
<keyword evidence="18" id="KW-1185">Reference proteome</keyword>
<evidence type="ECO:0000313" key="18">
    <source>
        <dbReference type="Proteomes" id="UP000215902"/>
    </source>
</evidence>
<evidence type="ECO:0000256" key="14">
    <source>
        <dbReference type="SAM" id="Phobius"/>
    </source>
</evidence>
<comment type="subcellular location">
    <subcellularLocation>
        <location evidence="12">Endomembrane system</location>
        <topology evidence="12">Single-pass membrane protein</topology>
    </subcellularLocation>
    <subcellularLocation>
        <location evidence="2">Membrane</location>
        <topology evidence="2">Single-pass type II membrane protein</topology>
    </subcellularLocation>
</comment>
<keyword evidence="7 14" id="KW-0812">Transmembrane</keyword>
<feature type="region of interest" description="Disordered" evidence="13">
    <location>
        <begin position="405"/>
        <end position="460"/>
    </location>
</feature>
<dbReference type="STRING" id="282301.A0A267DHC2"/>
<dbReference type="EC" id="5.1.3.17" evidence="6"/>
<evidence type="ECO:0000256" key="8">
    <source>
        <dbReference type="ARBA" id="ARBA00022968"/>
    </source>
</evidence>
<dbReference type="InterPro" id="IPR059154">
    <property type="entry name" value="Glce_b_sandwich"/>
</dbReference>
<comment type="caution">
    <text evidence="17">The sequence shown here is derived from an EMBL/GenBank/DDBJ whole genome shotgun (WGS) entry which is preliminary data.</text>
</comment>
<dbReference type="Pfam" id="PF06662">
    <property type="entry name" value="C5-epim_C"/>
    <property type="match status" value="1"/>
</dbReference>
<dbReference type="GO" id="GO:0005794">
    <property type="term" value="C:Golgi apparatus"/>
    <property type="evidence" value="ECO:0007669"/>
    <property type="project" value="TreeGrafter"/>
</dbReference>
<evidence type="ECO:0000256" key="12">
    <source>
        <dbReference type="ARBA" id="ARBA00037847"/>
    </source>
</evidence>
<protein>
    <recommendedName>
        <fullName evidence="6">heparosan-N-sulfate-glucuronate 5-epimerase</fullName>
        <ecNumber evidence="6">5.1.3.17</ecNumber>
    </recommendedName>
</protein>
<dbReference type="EMBL" id="NIVC01004280">
    <property type="protein sequence ID" value="PAA47952.1"/>
    <property type="molecule type" value="Genomic_DNA"/>
</dbReference>
<evidence type="ECO:0000259" key="16">
    <source>
        <dbReference type="Pfam" id="PF21174"/>
    </source>
</evidence>
<dbReference type="InterPro" id="IPR010598">
    <property type="entry name" value="C5-epim_C"/>
</dbReference>